<feature type="signal peptide" evidence="1">
    <location>
        <begin position="1"/>
        <end position="22"/>
    </location>
</feature>
<dbReference type="Proteomes" id="UP001589605">
    <property type="component" value="Unassembled WGS sequence"/>
</dbReference>
<dbReference type="EMBL" id="JBHMEZ010000001">
    <property type="protein sequence ID" value="MFB9051842.1"/>
    <property type="molecule type" value="Genomic_DNA"/>
</dbReference>
<comment type="caution">
    <text evidence="2">The sequence shown here is derived from an EMBL/GenBank/DDBJ whole genome shotgun (WGS) entry which is preliminary data.</text>
</comment>
<proteinExistence type="predicted"/>
<accession>A0ABV5EXC8</accession>
<keyword evidence="3" id="KW-1185">Reference proteome</keyword>
<evidence type="ECO:0000313" key="2">
    <source>
        <dbReference type="EMBL" id="MFB9051842.1"/>
    </source>
</evidence>
<sequence length="251" mass="28759">MLKNLKRLLFVIYFCCFYSAFSQTGFELGILAGPVQVRSDFGLRGDGTTNSGNIGYGVGLMLDINPMDWGGGERLIENYIVDHFKLRFDVSYNKTQLKHYGQYVDSDSNSENTIKLKNQRGESKNINTGAFLEYYPLSNRKFYYHLMDFSPYAIFGFQYIYAQPGANTTNSRDLYSEWLPGSVNTGTFNALSIDTGVGIRYKVSDYSDFLIEAKVQFYTSDWVDGLNHQLSYNKNNDSLIWINIGYVYYIN</sequence>
<name>A0ABV5EXC8_9FLAO</name>
<protein>
    <submittedName>
        <fullName evidence="2">Glutamate dehydrogenase</fullName>
    </submittedName>
</protein>
<feature type="chain" id="PRO_5047223459" evidence="1">
    <location>
        <begin position="23"/>
        <end position="251"/>
    </location>
</feature>
<dbReference type="RefSeq" id="WP_382380640.1">
    <property type="nucleotide sequence ID" value="NZ_JBHMEZ010000001.1"/>
</dbReference>
<gene>
    <name evidence="2" type="ORF">ACFFVB_02010</name>
</gene>
<dbReference type="NCBIfam" id="NF047659">
    <property type="entry name" value="THC0290_0291_fam"/>
    <property type="match status" value="1"/>
</dbReference>
<organism evidence="2 3">
    <name type="scientific">Formosa undariae</name>
    <dbReference type="NCBI Taxonomy" id="1325436"/>
    <lineage>
        <taxon>Bacteria</taxon>
        <taxon>Pseudomonadati</taxon>
        <taxon>Bacteroidota</taxon>
        <taxon>Flavobacteriia</taxon>
        <taxon>Flavobacteriales</taxon>
        <taxon>Flavobacteriaceae</taxon>
        <taxon>Formosa</taxon>
    </lineage>
</organism>
<evidence type="ECO:0000256" key="1">
    <source>
        <dbReference type="SAM" id="SignalP"/>
    </source>
</evidence>
<evidence type="ECO:0000313" key="3">
    <source>
        <dbReference type="Proteomes" id="UP001589605"/>
    </source>
</evidence>
<reference evidence="2 3" key="1">
    <citation type="submission" date="2024-09" db="EMBL/GenBank/DDBJ databases">
        <authorList>
            <person name="Sun Q."/>
            <person name="Mori K."/>
        </authorList>
    </citation>
    <scope>NUCLEOTIDE SEQUENCE [LARGE SCALE GENOMIC DNA]</scope>
    <source>
        <strain evidence="2 3">CECT 8286</strain>
    </source>
</reference>
<keyword evidence="1" id="KW-0732">Signal</keyword>